<dbReference type="EMBL" id="CP001050">
    <property type="protein sequence ID" value="ACF30884.1"/>
    <property type="molecule type" value="Genomic_DNA"/>
</dbReference>
<protein>
    <submittedName>
        <fullName evidence="1">Uncharacterized protein</fullName>
    </submittedName>
</protein>
<sequence>MHPDTDRLLLLLLLLKGRKAADKRDYLFVAIDDFYTLPFCRTKPQTVLPSF</sequence>
<dbReference type="HOGENOM" id="CLU_214925_0_0_4"/>
<organism evidence="1 2">
    <name type="scientific">Neisseria gonorrhoeae (strain NCCP11945)</name>
    <dbReference type="NCBI Taxonomy" id="521006"/>
    <lineage>
        <taxon>Bacteria</taxon>
        <taxon>Pseudomonadati</taxon>
        <taxon>Pseudomonadota</taxon>
        <taxon>Betaproteobacteria</taxon>
        <taxon>Neisseriales</taxon>
        <taxon>Neisseriaceae</taxon>
        <taxon>Neisseria</taxon>
    </lineage>
</organism>
<proteinExistence type="predicted"/>
<dbReference type="AlphaFoldDB" id="B4RQS4"/>
<accession>B4RQS4</accession>
<evidence type="ECO:0000313" key="1">
    <source>
        <dbReference type="EMBL" id="ACF30884.1"/>
    </source>
</evidence>
<reference evidence="1 2" key="1">
    <citation type="journal article" date="2008" name="J. Bacteriol.">
        <title>Complete genome sequence of Neisseria gonorrhoeae NCCP11945.</title>
        <authorList>
            <person name="Chung G.T."/>
            <person name="Yoo J.S."/>
            <person name="Oh H.B."/>
            <person name="Lee Y.S."/>
            <person name="Cha S.H."/>
            <person name="Kim S.J."/>
            <person name="Yoo C.K."/>
        </authorList>
    </citation>
    <scope>NUCLEOTIDE SEQUENCE [LARGE SCALE GENOMIC DNA]</scope>
    <source>
        <strain evidence="1 2">NCCP11945</strain>
    </source>
</reference>
<dbReference type="Proteomes" id="UP000002564">
    <property type="component" value="Chromosome"/>
</dbReference>
<evidence type="ECO:0000313" key="2">
    <source>
        <dbReference type="Proteomes" id="UP000002564"/>
    </source>
</evidence>
<gene>
    <name evidence="1" type="ordered locus">NGK_2280</name>
</gene>
<name>B4RQS4_NEIG2</name>
<dbReference type="KEGG" id="ngk:NGK_2280"/>